<dbReference type="InterPro" id="IPR047127">
    <property type="entry name" value="MutT-like"/>
</dbReference>
<accession>A0ABX9KE50</accession>
<organism evidence="13 14">
    <name type="scientific">Psychrilyobacter piezotolerans</name>
    <dbReference type="NCBI Taxonomy" id="2293438"/>
    <lineage>
        <taxon>Bacteria</taxon>
        <taxon>Fusobacteriati</taxon>
        <taxon>Fusobacteriota</taxon>
        <taxon>Fusobacteriia</taxon>
        <taxon>Fusobacteriales</taxon>
        <taxon>Fusobacteriaceae</taxon>
        <taxon>Psychrilyobacter</taxon>
    </lineage>
</organism>
<keyword evidence="4" id="KW-0235">DNA replication</keyword>
<dbReference type="PANTHER" id="PTHR47707:SF1">
    <property type="entry name" value="NUDIX HYDROLASE FAMILY PROTEIN"/>
    <property type="match status" value="1"/>
</dbReference>
<evidence type="ECO:0000256" key="11">
    <source>
        <dbReference type="ARBA" id="ARBA00038905"/>
    </source>
</evidence>
<dbReference type="InterPro" id="IPR020476">
    <property type="entry name" value="Nudix_hydrolase"/>
</dbReference>
<dbReference type="PANTHER" id="PTHR47707">
    <property type="entry name" value="8-OXO-DGTP DIPHOSPHATASE"/>
    <property type="match status" value="1"/>
</dbReference>
<dbReference type="RefSeq" id="WP_114643335.1">
    <property type="nucleotide sequence ID" value="NZ_JAACIO010000028.1"/>
</dbReference>
<gene>
    <name evidence="13" type="ORF">DYH56_13130</name>
</gene>
<proteinExistence type="inferred from homology"/>
<reference evidence="13 14" key="1">
    <citation type="submission" date="2018-08" db="EMBL/GenBank/DDBJ databases">
        <title>Draft genome sequence of Psychrilyobacter sp. strain SD5 isolated from Black Sea water.</title>
        <authorList>
            <person name="Yadav S."/>
            <person name="Villanueva L."/>
            <person name="Damste J.S.S."/>
        </authorList>
    </citation>
    <scope>NUCLEOTIDE SEQUENCE [LARGE SCALE GENOMIC DNA]</scope>
    <source>
        <strain evidence="13 14">SD5</strain>
    </source>
</reference>
<comment type="caution">
    <text evidence="13">The sequence shown here is derived from an EMBL/GenBank/DDBJ whole genome shotgun (WGS) entry which is preliminary data.</text>
</comment>
<evidence type="ECO:0000256" key="1">
    <source>
        <dbReference type="ARBA" id="ARBA00001946"/>
    </source>
</evidence>
<evidence type="ECO:0000256" key="5">
    <source>
        <dbReference type="ARBA" id="ARBA00022723"/>
    </source>
</evidence>
<evidence type="ECO:0000256" key="4">
    <source>
        <dbReference type="ARBA" id="ARBA00022705"/>
    </source>
</evidence>
<dbReference type="InterPro" id="IPR029119">
    <property type="entry name" value="MutY_C"/>
</dbReference>
<evidence type="ECO:0000256" key="2">
    <source>
        <dbReference type="ARBA" id="ARBA00005582"/>
    </source>
</evidence>
<feature type="domain" description="Nudix hydrolase" evidence="12">
    <location>
        <begin position="1"/>
        <end position="127"/>
    </location>
</feature>
<keyword evidence="9" id="KW-0234">DNA repair</keyword>
<dbReference type="PRINTS" id="PR00502">
    <property type="entry name" value="NUDIXFAMILY"/>
</dbReference>
<dbReference type="InterPro" id="IPR000086">
    <property type="entry name" value="NUDIX_hydrolase_dom"/>
</dbReference>
<evidence type="ECO:0000256" key="6">
    <source>
        <dbReference type="ARBA" id="ARBA00022763"/>
    </source>
</evidence>
<dbReference type="Pfam" id="PF14815">
    <property type="entry name" value="NUDIX_4"/>
    <property type="match status" value="1"/>
</dbReference>
<dbReference type="InterPro" id="IPR015797">
    <property type="entry name" value="NUDIX_hydrolase-like_dom_sf"/>
</dbReference>
<keyword evidence="14" id="KW-1185">Reference proteome</keyword>
<evidence type="ECO:0000256" key="7">
    <source>
        <dbReference type="ARBA" id="ARBA00022801"/>
    </source>
</evidence>
<dbReference type="EMBL" id="QUAJ01000029">
    <property type="protein sequence ID" value="REI39893.1"/>
    <property type="molecule type" value="Genomic_DNA"/>
</dbReference>
<dbReference type="PROSITE" id="PS51462">
    <property type="entry name" value="NUDIX"/>
    <property type="match status" value="1"/>
</dbReference>
<evidence type="ECO:0000256" key="3">
    <source>
        <dbReference type="ARBA" id="ARBA00022457"/>
    </source>
</evidence>
<protein>
    <recommendedName>
        <fullName evidence="11">8-oxo-dGTP diphosphatase</fullName>
        <ecNumber evidence="11">3.6.1.55</ecNumber>
    </recommendedName>
</protein>
<dbReference type="EC" id="3.6.1.55" evidence="11"/>
<comment type="cofactor">
    <cofactor evidence="1">
        <name>Mg(2+)</name>
        <dbReference type="ChEBI" id="CHEBI:18420"/>
    </cofactor>
</comment>
<sequence>MKKIEVVAAVLKYKDKYFCAQRKNKGPLAMKWEFPGGKIEKGETKEDALIRELKEELLLDITIDNFIMTIEHQYETFHLTMHAYLCHGDTNDIKLMEHLNSKWLDKNNLKNLDWAEADIPIVKKLIGE</sequence>
<evidence type="ECO:0000313" key="14">
    <source>
        <dbReference type="Proteomes" id="UP000263486"/>
    </source>
</evidence>
<dbReference type="Proteomes" id="UP000263486">
    <property type="component" value="Unassembled WGS sequence"/>
</dbReference>
<evidence type="ECO:0000259" key="12">
    <source>
        <dbReference type="PROSITE" id="PS51462"/>
    </source>
</evidence>
<keyword evidence="6" id="KW-0227">DNA damage</keyword>
<keyword evidence="5" id="KW-0479">Metal-binding</keyword>
<evidence type="ECO:0000256" key="9">
    <source>
        <dbReference type="ARBA" id="ARBA00023204"/>
    </source>
</evidence>
<evidence type="ECO:0000256" key="10">
    <source>
        <dbReference type="ARBA" id="ARBA00035861"/>
    </source>
</evidence>
<keyword evidence="3" id="KW-0515">Mutator protein</keyword>
<evidence type="ECO:0000256" key="8">
    <source>
        <dbReference type="ARBA" id="ARBA00022842"/>
    </source>
</evidence>
<comment type="catalytic activity">
    <reaction evidence="10">
        <text>8-oxo-dGTP + H2O = 8-oxo-dGMP + diphosphate + H(+)</text>
        <dbReference type="Rhea" id="RHEA:31575"/>
        <dbReference type="ChEBI" id="CHEBI:15377"/>
        <dbReference type="ChEBI" id="CHEBI:15378"/>
        <dbReference type="ChEBI" id="CHEBI:33019"/>
        <dbReference type="ChEBI" id="CHEBI:63224"/>
        <dbReference type="ChEBI" id="CHEBI:77896"/>
        <dbReference type="EC" id="3.6.1.55"/>
    </reaction>
</comment>
<comment type="similarity">
    <text evidence="2">Belongs to the Nudix hydrolase family.</text>
</comment>
<keyword evidence="7" id="KW-0378">Hydrolase</keyword>
<name>A0ABX9KE50_9FUSO</name>
<dbReference type="Gene3D" id="3.90.79.10">
    <property type="entry name" value="Nucleoside Triphosphate Pyrophosphohydrolase"/>
    <property type="match status" value="1"/>
</dbReference>
<dbReference type="CDD" id="cd03425">
    <property type="entry name" value="NUDIX_MutT_NudA_like"/>
    <property type="match status" value="1"/>
</dbReference>
<keyword evidence="8" id="KW-0460">Magnesium</keyword>
<evidence type="ECO:0000313" key="13">
    <source>
        <dbReference type="EMBL" id="REI39893.1"/>
    </source>
</evidence>
<dbReference type="SUPFAM" id="SSF55811">
    <property type="entry name" value="Nudix"/>
    <property type="match status" value="1"/>
</dbReference>